<feature type="transmembrane region" description="Helical" evidence="2">
    <location>
        <begin position="12"/>
        <end position="30"/>
    </location>
</feature>
<feature type="transmembrane region" description="Helical" evidence="2">
    <location>
        <begin position="680"/>
        <end position="699"/>
    </location>
</feature>
<dbReference type="PANTHER" id="PTHR33973">
    <property type="entry name" value="OS07G0153300 PROTEIN"/>
    <property type="match status" value="1"/>
</dbReference>
<keyword evidence="2" id="KW-1133">Transmembrane helix</keyword>
<dbReference type="Pfam" id="PF07103">
    <property type="entry name" value="DUF1365"/>
    <property type="match status" value="1"/>
</dbReference>
<proteinExistence type="predicted"/>
<evidence type="ECO:0000256" key="1">
    <source>
        <dbReference type="SAM" id="MobiDB-lite"/>
    </source>
</evidence>
<evidence type="ECO:0000313" key="3">
    <source>
        <dbReference type="EMBL" id="KAK0320274.1"/>
    </source>
</evidence>
<dbReference type="PANTHER" id="PTHR33973:SF4">
    <property type="entry name" value="OS07G0153300 PROTEIN"/>
    <property type="match status" value="1"/>
</dbReference>
<dbReference type="AlphaFoldDB" id="A0AAN6FL62"/>
<sequence length="701" mass="80416">MGTTEGGKGVPTRTILIVLWAILTGLWSIFTPPHYTFAVRVLLIQPAWLFRAIFRDSTWLQDLALFLPLSASYGFLVGHWHLLRWTDFHWLHFRDDTMRLYFQIFALLAMCSLFAGGIVFRGRRLQPKATDEPLHEQRIDEQVLPPLLLPSRTTHSRLFPKKHAFSYSYLFAGIPVGMHGHISRLLSVDTQHPGWFHVDSADHLDRGHEGSSLAEKLNSYLHSQGVTDRDYAFAYLVTAPRFLGYSFNPVSFWYLYDSDTKLKYMILEVNNTFDERRMYLLKGDAKDADIQDRKEELDTPLNSVAKASKQLVFTDSWTKDFHVSPFNSRKGSYSLRATDPLAEYEQIGQVRIDNTIVLRSSKEHPKLVARVFSEGEAKDPASISVFETARFVVLWCWVGFATLPRIVWQAAKLSLRRKLHVWYRPEVTDASVGRPYTGDEKQLETFFRAFVAHVVYEPSDPLRIVYEPAHSEGYEVVFYSPSFTYEEDHKRTLTLKVLSPAFYSRFVHYTNWSSALDHECRVKDERNRTARLEGTADLPEPPSVTDDRAQPGSQQQANTKSFGLLDQVRWACLRRLRCPPSSSAYTEGTSGELHTPAVSHCAPSELDTFVRTHCNDADVYRRITTKLFLAQRLCFGIPALLDILDYLFRAALLLASMIYSDRTQRPVDMFRWRQVGTDDLGAVACMLLLANSIHVWSFLKA</sequence>
<evidence type="ECO:0008006" key="5">
    <source>
        <dbReference type="Google" id="ProtNLM"/>
    </source>
</evidence>
<keyword evidence="2" id="KW-0812">Transmembrane</keyword>
<reference evidence="3" key="1">
    <citation type="submission" date="2021-12" db="EMBL/GenBank/DDBJ databases">
        <title>Black yeast isolated from Biological Soil Crust.</title>
        <authorList>
            <person name="Kurbessoian T."/>
        </authorList>
    </citation>
    <scope>NUCLEOTIDE SEQUENCE</scope>
    <source>
        <strain evidence="3">CCFEE 5208</strain>
    </source>
</reference>
<dbReference type="Proteomes" id="UP001168146">
    <property type="component" value="Unassembled WGS sequence"/>
</dbReference>
<comment type="caution">
    <text evidence="3">The sequence shown here is derived from an EMBL/GenBank/DDBJ whole genome shotgun (WGS) entry which is preliminary data.</text>
</comment>
<evidence type="ECO:0000313" key="4">
    <source>
        <dbReference type="Proteomes" id="UP001168146"/>
    </source>
</evidence>
<dbReference type="InterPro" id="IPR010775">
    <property type="entry name" value="DUF1365"/>
</dbReference>
<gene>
    <name evidence="3" type="ORF">LTR82_008791</name>
</gene>
<organism evidence="3 4">
    <name type="scientific">Friedmanniomyces endolithicus</name>
    <dbReference type="NCBI Taxonomy" id="329885"/>
    <lineage>
        <taxon>Eukaryota</taxon>
        <taxon>Fungi</taxon>
        <taxon>Dikarya</taxon>
        <taxon>Ascomycota</taxon>
        <taxon>Pezizomycotina</taxon>
        <taxon>Dothideomycetes</taxon>
        <taxon>Dothideomycetidae</taxon>
        <taxon>Mycosphaerellales</taxon>
        <taxon>Teratosphaeriaceae</taxon>
        <taxon>Friedmanniomyces</taxon>
    </lineage>
</organism>
<dbReference type="EMBL" id="JASUXU010000026">
    <property type="protein sequence ID" value="KAK0320274.1"/>
    <property type="molecule type" value="Genomic_DNA"/>
</dbReference>
<feature type="transmembrane region" description="Helical" evidence="2">
    <location>
        <begin position="63"/>
        <end position="80"/>
    </location>
</feature>
<feature type="region of interest" description="Disordered" evidence="1">
    <location>
        <begin position="528"/>
        <end position="558"/>
    </location>
</feature>
<keyword evidence="2" id="KW-0472">Membrane</keyword>
<name>A0AAN6FL62_9PEZI</name>
<evidence type="ECO:0000256" key="2">
    <source>
        <dbReference type="SAM" id="Phobius"/>
    </source>
</evidence>
<feature type="transmembrane region" description="Helical" evidence="2">
    <location>
        <begin position="100"/>
        <end position="120"/>
    </location>
</feature>
<protein>
    <recommendedName>
        <fullName evidence="5">DUF1365-domain-containing protein</fullName>
    </recommendedName>
</protein>
<accession>A0AAN6FL62</accession>
<feature type="transmembrane region" description="Helical" evidence="2">
    <location>
        <begin position="633"/>
        <end position="660"/>
    </location>
</feature>